<dbReference type="PATRIC" id="fig|1215343.11.peg.109"/>
<dbReference type="PANTHER" id="PTHR34472">
    <property type="entry name" value="SULFUR CARRIER PROTEIN THIS"/>
    <property type="match status" value="1"/>
</dbReference>
<dbReference type="NCBIfam" id="TIGR01683">
    <property type="entry name" value="thiS"/>
    <property type="match status" value="1"/>
</dbReference>
<organism evidence="1 2">
    <name type="scientific">Liberibacter crescens (strain BT-1)</name>
    <dbReference type="NCBI Taxonomy" id="1215343"/>
    <lineage>
        <taxon>Bacteria</taxon>
        <taxon>Pseudomonadati</taxon>
        <taxon>Pseudomonadota</taxon>
        <taxon>Alphaproteobacteria</taxon>
        <taxon>Hyphomicrobiales</taxon>
        <taxon>Rhizobiaceae</taxon>
        <taxon>Liberibacter</taxon>
    </lineage>
</organism>
<evidence type="ECO:0000313" key="1">
    <source>
        <dbReference type="EMBL" id="AGA64097.1"/>
    </source>
</evidence>
<accession>L0ET32</accession>
<dbReference type="SMR" id="L0ET32"/>
<dbReference type="Gene3D" id="3.10.20.30">
    <property type="match status" value="1"/>
</dbReference>
<evidence type="ECO:0000313" key="2">
    <source>
        <dbReference type="Proteomes" id="UP000010799"/>
    </source>
</evidence>
<dbReference type="InterPro" id="IPR010035">
    <property type="entry name" value="Thi_S"/>
</dbReference>
<proteinExistence type="predicted"/>
<dbReference type="PANTHER" id="PTHR34472:SF1">
    <property type="entry name" value="SULFUR CARRIER PROTEIN THIS"/>
    <property type="match status" value="1"/>
</dbReference>
<dbReference type="InterPro" id="IPR016155">
    <property type="entry name" value="Mopterin_synth/thiamin_S_b"/>
</dbReference>
<keyword evidence="2" id="KW-1185">Reference proteome</keyword>
<sequence length="68" mass="7580">MESFTIQLNGKEKKIYSKTLELLIDKEGFNPLIVATAVNGVFIAREKRADLQLKQNDTVEIVSPMQGG</sequence>
<gene>
    <name evidence="1" type="ordered locus">B488_01040</name>
</gene>
<dbReference type="RefSeq" id="WP_015272524.1">
    <property type="nucleotide sequence ID" value="NC_019907.1"/>
</dbReference>
<dbReference type="AlphaFoldDB" id="L0ET32"/>
<dbReference type="HOGENOM" id="CLU_174611_2_0_5"/>
<dbReference type="InterPro" id="IPR012675">
    <property type="entry name" value="Beta-grasp_dom_sf"/>
</dbReference>
<evidence type="ECO:0008006" key="3">
    <source>
        <dbReference type="Google" id="ProtNLM"/>
    </source>
</evidence>
<dbReference type="SUPFAM" id="SSF54285">
    <property type="entry name" value="MoaD/ThiS"/>
    <property type="match status" value="1"/>
</dbReference>
<dbReference type="EMBL" id="CP003789">
    <property type="protein sequence ID" value="AGA64097.1"/>
    <property type="molecule type" value="Genomic_DNA"/>
</dbReference>
<name>L0ET32_LIBCB</name>
<dbReference type="STRING" id="1215343.B488_01040"/>
<protein>
    <recommendedName>
        <fullName evidence="3">Sulfur carrier protein ThiS</fullName>
    </recommendedName>
</protein>
<dbReference type="InterPro" id="IPR003749">
    <property type="entry name" value="ThiS/MoaD-like"/>
</dbReference>
<dbReference type="Proteomes" id="UP000010799">
    <property type="component" value="Chromosome"/>
</dbReference>
<reference evidence="1 2" key="1">
    <citation type="journal article" date="2012" name="Stand. Genomic Sci.">
        <title>Complete genome sequence of Liberibacter crescens BT-1.</title>
        <authorList>
            <person name="Leonard M.T."/>
            <person name="Fagen J.R."/>
            <person name="Davis-Richardson A.G."/>
            <person name="Davis M.J."/>
            <person name="Triplett E.W."/>
        </authorList>
    </citation>
    <scope>NUCLEOTIDE SEQUENCE [LARGE SCALE GENOMIC DNA]</scope>
    <source>
        <strain evidence="1 2">BT-1</strain>
    </source>
</reference>
<dbReference type="eggNOG" id="COG2104">
    <property type="taxonomic scope" value="Bacteria"/>
</dbReference>
<dbReference type="Pfam" id="PF02597">
    <property type="entry name" value="ThiS"/>
    <property type="match status" value="1"/>
</dbReference>
<dbReference type="CDD" id="cd00565">
    <property type="entry name" value="Ubl_ThiS"/>
    <property type="match status" value="1"/>
</dbReference>
<dbReference type="KEGG" id="lcc:B488_01040"/>